<reference evidence="1" key="1">
    <citation type="submission" date="2022-08" db="EMBL/GenBank/DDBJ databases">
        <title>Genome sequencing of akame (Lates japonicus).</title>
        <authorList>
            <person name="Hashiguchi Y."/>
            <person name="Takahashi H."/>
        </authorList>
    </citation>
    <scope>NUCLEOTIDE SEQUENCE</scope>
    <source>
        <strain evidence="1">Kochi</strain>
    </source>
</reference>
<keyword evidence="1" id="KW-0347">Helicase</keyword>
<keyword evidence="1" id="KW-0547">Nucleotide-binding</keyword>
<keyword evidence="2" id="KW-1185">Reference proteome</keyword>
<gene>
    <name evidence="1" type="ORF">AKAME5_001560000</name>
</gene>
<dbReference type="EMBL" id="BRZM01000065">
    <property type="protein sequence ID" value="GLD64035.1"/>
    <property type="molecule type" value="Genomic_DNA"/>
</dbReference>
<evidence type="ECO:0000313" key="2">
    <source>
        <dbReference type="Proteomes" id="UP001279410"/>
    </source>
</evidence>
<keyword evidence="1" id="KW-0067">ATP-binding</keyword>
<protein>
    <submittedName>
        <fullName evidence="1">Pre-mRNA-splicing factor ATP-dependent RNA helicase DHX32</fullName>
    </submittedName>
</protein>
<comment type="caution">
    <text evidence="1">The sequence shown here is derived from an EMBL/GenBank/DDBJ whole genome shotgun (WGS) entry which is preliminary data.</text>
</comment>
<organism evidence="1 2">
    <name type="scientific">Lates japonicus</name>
    <name type="common">Japanese lates</name>
    <dbReference type="NCBI Taxonomy" id="270547"/>
    <lineage>
        <taxon>Eukaryota</taxon>
        <taxon>Metazoa</taxon>
        <taxon>Chordata</taxon>
        <taxon>Craniata</taxon>
        <taxon>Vertebrata</taxon>
        <taxon>Euteleostomi</taxon>
        <taxon>Actinopterygii</taxon>
        <taxon>Neopterygii</taxon>
        <taxon>Teleostei</taxon>
        <taxon>Neoteleostei</taxon>
        <taxon>Acanthomorphata</taxon>
        <taxon>Carangaria</taxon>
        <taxon>Carangaria incertae sedis</taxon>
        <taxon>Centropomidae</taxon>
        <taxon>Lates</taxon>
    </lineage>
</organism>
<accession>A0AAD3RDK6</accession>
<proteinExistence type="predicted"/>
<sequence>MESKPDILCHERHSCPCYRAHCLLPYAWPAWDSADLGEEEAGRIHEVFLGPSEDFFWAIGSINFVIDAGLKDM</sequence>
<evidence type="ECO:0000313" key="1">
    <source>
        <dbReference type="EMBL" id="GLD64035.1"/>
    </source>
</evidence>
<keyword evidence="1" id="KW-0378">Hydrolase</keyword>
<dbReference type="AlphaFoldDB" id="A0AAD3RDK6"/>
<dbReference type="GO" id="GO:0004386">
    <property type="term" value="F:helicase activity"/>
    <property type="evidence" value="ECO:0007669"/>
    <property type="project" value="UniProtKB-KW"/>
</dbReference>
<dbReference type="Proteomes" id="UP001279410">
    <property type="component" value="Unassembled WGS sequence"/>
</dbReference>
<name>A0AAD3RDK6_LATJO</name>